<dbReference type="GO" id="GO:0010089">
    <property type="term" value="P:xylem development"/>
    <property type="evidence" value="ECO:0007669"/>
    <property type="project" value="InterPro"/>
</dbReference>
<evidence type="ECO:0000313" key="3">
    <source>
        <dbReference type="Proteomes" id="UP000593562"/>
    </source>
</evidence>
<gene>
    <name evidence="2" type="ORF">HS088_TW19G00162</name>
</gene>
<feature type="compositionally biased region" description="Polar residues" evidence="1">
    <location>
        <begin position="1"/>
        <end position="10"/>
    </location>
</feature>
<dbReference type="EMBL" id="JAAARO010000019">
    <property type="protein sequence ID" value="KAF5730570.1"/>
    <property type="molecule type" value="Genomic_DNA"/>
</dbReference>
<reference evidence="2 3" key="1">
    <citation type="journal article" date="2020" name="Nat. Commun.">
        <title>Genome of Tripterygium wilfordii and identification of cytochrome P450 involved in triptolide biosynthesis.</title>
        <authorList>
            <person name="Tu L."/>
            <person name="Su P."/>
            <person name="Zhang Z."/>
            <person name="Gao L."/>
            <person name="Wang J."/>
            <person name="Hu T."/>
            <person name="Zhou J."/>
            <person name="Zhang Y."/>
            <person name="Zhao Y."/>
            <person name="Liu Y."/>
            <person name="Song Y."/>
            <person name="Tong Y."/>
            <person name="Lu Y."/>
            <person name="Yang J."/>
            <person name="Xu C."/>
            <person name="Jia M."/>
            <person name="Peters R.J."/>
            <person name="Huang L."/>
            <person name="Gao W."/>
        </authorList>
    </citation>
    <scope>NUCLEOTIDE SEQUENCE [LARGE SCALE GENOMIC DNA]</scope>
    <source>
        <strain evidence="3">cv. XIE 37</strain>
        <tissue evidence="2">Leaf</tissue>
    </source>
</reference>
<dbReference type="PANTHER" id="PTHR33974:SF25">
    <property type="entry name" value="SMALL PHOSPHATASE-LIKE PROTEIN 2, PUTATIVE-RELATED"/>
    <property type="match status" value="1"/>
</dbReference>
<dbReference type="InterPro" id="IPR039280">
    <property type="entry name" value="VUP"/>
</dbReference>
<dbReference type="InParanoid" id="A0A7J7C8Z3"/>
<accession>A0A7J7C8Z3</accession>
<name>A0A7J7C8Z3_TRIWF</name>
<feature type="region of interest" description="Disordered" evidence="1">
    <location>
        <begin position="1"/>
        <end position="20"/>
    </location>
</feature>
<dbReference type="PANTHER" id="PTHR33974">
    <property type="entry name" value="VASCULAR-RELATED UNKNOWN PROTEIN 1-RELATED"/>
    <property type="match status" value="1"/>
</dbReference>
<sequence length="186" mass="20970">MENTMNSTRKAISYSERTSDLESQEESGWTMYFEDFFNNKNNNEESSFSFEDHDHCCTESSSLVLSDAASSVTKRFACNDLQDVVGMPIMEKRSFSRSLSFKKRKIDEGGLVDDALEDTASSPANSPKVCSMMNKLKNPREKYHSLKSYNDQEKGSNSRNSDVSCTELKKRGLCLVPLSMVLNHLG</sequence>
<protein>
    <submittedName>
        <fullName evidence="2">Uncharacterized protein</fullName>
    </submittedName>
</protein>
<comment type="caution">
    <text evidence="2">The sequence shown here is derived from an EMBL/GenBank/DDBJ whole genome shotgun (WGS) entry which is preliminary data.</text>
</comment>
<dbReference type="AlphaFoldDB" id="A0A7J7C8Z3"/>
<evidence type="ECO:0000313" key="2">
    <source>
        <dbReference type="EMBL" id="KAF5730570.1"/>
    </source>
</evidence>
<dbReference type="Proteomes" id="UP000593562">
    <property type="component" value="Unassembled WGS sequence"/>
</dbReference>
<proteinExistence type="predicted"/>
<evidence type="ECO:0000256" key="1">
    <source>
        <dbReference type="SAM" id="MobiDB-lite"/>
    </source>
</evidence>
<dbReference type="OrthoDB" id="779856at2759"/>
<keyword evidence="3" id="KW-1185">Reference proteome</keyword>
<organism evidence="2 3">
    <name type="scientific">Tripterygium wilfordii</name>
    <name type="common">Thunder God vine</name>
    <dbReference type="NCBI Taxonomy" id="458696"/>
    <lineage>
        <taxon>Eukaryota</taxon>
        <taxon>Viridiplantae</taxon>
        <taxon>Streptophyta</taxon>
        <taxon>Embryophyta</taxon>
        <taxon>Tracheophyta</taxon>
        <taxon>Spermatophyta</taxon>
        <taxon>Magnoliopsida</taxon>
        <taxon>eudicotyledons</taxon>
        <taxon>Gunneridae</taxon>
        <taxon>Pentapetalae</taxon>
        <taxon>rosids</taxon>
        <taxon>fabids</taxon>
        <taxon>Celastrales</taxon>
        <taxon>Celastraceae</taxon>
        <taxon>Tripterygium</taxon>
    </lineage>
</organism>